<dbReference type="AlphaFoldDB" id="A0A4D4N0S2"/>
<protein>
    <submittedName>
        <fullName evidence="1">Uncharacterized protein</fullName>
    </submittedName>
</protein>
<accession>A0A4D4N0S2</accession>
<reference evidence="1 2" key="1">
    <citation type="submission" date="2019-04" db="EMBL/GenBank/DDBJ databases">
        <title>Draft genome sequences of Streptomyces avermitilis ATCC 31267.</title>
        <authorList>
            <person name="Komaki H."/>
            <person name="Tamura T."/>
            <person name="Hosoyama A."/>
        </authorList>
    </citation>
    <scope>NUCLEOTIDE SEQUENCE [LARGE SCALE GENOMIC DNA]</scope>
    <source>
        <strain evidence="1 2">ATCC 31267</strain>
    </source>
</reference>
<gene>
    <name evidence="1" type="ORF">SAV31267_070990</name>
</gene>
<evidence type="ECO:0000313" key="2">
    <source>
        <dbReference type="Proteomes" id="UP000299211"/>
    </source>
</evidence>
<comment type="caution">
    <text evidence="1">The sequence shown here is derived from an EMBL/GenBank/DDBJ whole genome shotgun (WGS) entry which is preliminary data.</text>
</comment>
<sequence>MPVASRGCAGCRRRGDEAVLPYPAAQQVLDGGGLGGGLGFGMIQRVGGGAAQPLTLPSPSNRRGDRFGRLHNWGADLRYEYDLGRWCERGLGLRCRRGLSLRCEHGLGP</sequence>
<evidence type="ECO:0000313" key="1">
    <source>
        <dbReference type="EMBL" id="GDY77614.1"/>
    </source>
</evidence>
<organism evidence="1 2">
    <name type="scientific">Streptomyces avermitilis</name>
    <dbReference type="NCBI Taxonomy" id="33903"/>
    <lineage>
        <taxon>Bacteria</taxon>
        <taxon>Bacillati</taxon>
        <taxon>Actinomycetota</taxon>
        <taxon>Actinomycetes</taxon>
        <taxon>Kitasatosporales</taxon>
        <taxon>Streptomycetaceae</taxon>
        <taxon>Streptomyces</taxon>
    </lineage>
</organism>
<proteinExistence type="predicted"/>
<name>A0A4D4N0S2_STRAX</name>
<dbReference type="EMBL" id="BJHY01000001">
    <property type="protein sequence ID" value="GDY77614.1"/>
    <property type="molecule type" value="Genomic_DNA"/>
</dbReference>
<dbReference type="Proteomes" id="UP000299211">
    <property type="component" value="Unassembled WGS sequence"/>
</dbReference>